<feature type="domain" description="STAS" evidence="1">
    <location>
        <begin position="139"/>
        <end position="249"/>
    </location>
</feature>
<evidence type="ECO:0000313" key="2">
    <source>
        <dbReference type="EMBL" id="KGX93038.1"/>
    </source>
</evidence>
<reference evidence="2 3" key="1">
    <citation type="submission" date="2013-08" db="EMBL/GenBank/DDBJ databases">
        <authorList>
            <person name="Huang J."/>
            <person name="Wang G."/>
        </authorList>
    </citation>
    <scope>NUCLEOTIDE SEQUENCE [LARGE SCALE GENOMIC DNA]</scope>
    <source>
        <strain evidence="2 3">JSM 076056</strain>
    </source>
</reference>
<name>A0A0A5GP93_9BACI</name>
<dbReference type="SUPFAM" id="SSF52091">
    <property type="entry name" value="SpoIIaa-like"/>
    <property type="match status" value="1"/>
</dbReference>
<dbReference type="RefSeq" id="WP_026799918.1">
    <property type="nucleotide sequence ID" value="NZ_AULI01000006.1"/>
</dbReference>
<organism evidence="2 3">
    <name type="scientific">Pontibacillus halophilus JSM 076056 = DSM 19796</name>
    <dbReference type="NCBI Taxonomy" id="1385510"/>
    <lineage>
        <taxon>Bacteria</taxon>
        <taxon>Bacillati</taxon>
        <taxon>Bacillota</taxon>
        <taxon>Bacilli</taxon>
        <taxon>Bacillales</taxon>
        <taxon>Bacillaceae</taxon>
        <taxon>Pontibacillus</taxon>
    </lineage>
</organism>
<comment type="caution">
    <text evidence="2">The sequence shown here is derived from an EMBL/GenBank/DDBJ whole genome shotgun (WGS) entry which is preliminary data.</text>
</comment>
<dbReference type="EMBL" id="AVPE01000004">
    <property type="protein sequence ID" value="KGX93038.1"/>
    <property type="molecule type" value="Genomic_DNA"/>
</dbReference>
<sequence length="251" mass="29210">MQLVYNQFPLPIFVIDKRYHILYATEEAEREYTIHSSLLDFIDEGSLEKVKQWVSPDKGKQQFEIHVLNRHHNLVLVDAYVYWQNDLHAEIMFIQKDEQVSRVTEVLQRLQQRLNDTNFELLQKKEELEESLLHNYKLSAPFIGLSEGNALVSLYGELTEEKLQIVEESILKAAHESNADRLLIDFTAVGKIEDNGVQALHHLLLSLEYMGKELIVIGIRPQQARLLHKLKATMSVRYMNSLQQAITVFIK</sequence>
<dbReference type="CDD" id="cd07041">
    <property type="entry name" value="STAS_RsbR_RsbS_like"/>
    <property type="match status" value="1"/>
</dbReference>
<dbReference type="PANTHER" id="PTHR33745">
    <property type="entry name" value="RSBT ANTAGONIST PROTEIN RSBS-RELATED"/>
    <property type="match status" value="1"/>
</dbReference>
<accession>A0A0A5GP93</accession>
<dbReference type="PROSITE" id="PS50801">
    <property type="entry name" value="STAS"/>
    <property type="match status" value="1"/>
</dbReference>
<protein>
    <recommendedName>
        <fullName evidence="1">STAS domain-containing protein</fullName>
    </recommendedName>
</protein>
<keyword evidence="3" id="KW-1185">Reference proteome</keyword>
<dbReference type="InterPro" id="IPR051932">
    <property type="entry name" value="Bact_StressResp_Reg"/>
</dbReference>
<dbReference type="eggNOG" id="COG1366">
    <property type="taxonomic scope" value="Bacteria"/>
</dbReference>
<gene>
    <name evidence="2" type="ORF">N781_13215</name>
</gene>
<evidence type="ECO:0000259" key="1">
    <source>
        <dbReference type="PROSITE" id="PS50801"/>
    </source>
</evidence>
<dbReference type="OrthoDB" id="2624594at2"/>
<dbReference type="STRING" id="1385510.GCA_000425205_01476"/>
<dbReference type="Pfam" id="PF01740">
    <property type="entry name" value="STAS"/>
    <property type="match status" value="1"/>
</dbReference>
<dbReference type="InterPro" id="IPR036513">
    <property type="entry name" value="STAS_dom_sf"/>
</dbReference>
<evidence type="ECO:0000313" key="3">
    <source>
        <dbReference type="Proteomes" id="UP000030528"/>
    </source>
</evidence>
<proteinExistence type="predicted"/>
<dbReference type="Proteomes" id="UP000030528">
    <property type="component" value="Unassembled WGS sequence"/>
</dbReference>
<dbReference type="AlphaFoldDB" id="A0A0A5GP93"/>
<dbReference type="Gene3D" id="3.30.750.24">
    <property type="entry name" value="STAS domain"/>
    <property type="match status" value="1"/>
</dbReference>
<dbReference type="InterPro" id="IPR002645">
    <property type="entry name" value="STAS_dom"/>
</dbReference>